<dbReference type="EMBL" id="CP000282">
    <property type="protein sequence ID" value="ABD82362.1"/>
    <property type="molecule type" value="Genomic_DNA"/>
</dbReference>
<keyword evidence="3 5" id="KW-0807">Transducer</keyword>
<feature type="domain" description="PAC" evidence="10">
    <location>
        <begin position="91"/>
        <end position="143"/>
    </location>
</feature>
<dbReference type="Gene3D" id="1.10.287.950">
    <property type="entry name" value="Methyl-accepting chemotaxis protein"/>
    <property type="match status" value="1"/>
</dbReference>
<dbReference type="SMART" id="SM00086">
    <property type="entry name" value="PAC"/>
    <property type="match status" value="1"/>
</dbReference>
<accession>Q21G17</accession>
<dbReference type="CDD" id="cd00130">
    <property type="entry name" value="PAS"/>
    <property type="match status" value="1"/>
</dbReference>
<evidence type="ECO:0000256" key="1">
    <source>
        <dbReference type="ARBA" id="ARBA00004370"/>
    </source>
</evidence>
<dbReference type="GO" id="GO:0007165">
    <property type="term" value="P:signal transduction"/>
    <property type="evidence" value="ECO:0007669"/>
    <property type="project" value="UniProtKB-KW"/>
</dbReference>
<dbReference type="InterPro" id="IPR003660">
    <property type="entry name" value="HAMP_dom"/>
</dbReference>
<evidence type="ECO:0000256" key="6">
    <source>
        <dbReference type="SAM" id="Coils"/>
    </source>
</evidence>
<dbReference type="HOGENOM" id="CLU_000445_107_26_6"/>
<reference evidence="12 13" key="1">
    <citation type="journal article" date="2008" name="PLoS Genet.">
        <title>Complete genome sequence of the complex carbohydrate-degrading marine bacterium, Saccharophagus degradans strain 2-40 T.</title>
        <authorList>
            <person name="Weiner R.M."/>
            <person name="Taylor L.E.II."/>
            <person name="Henrissat B."/>
            <person name="Hauser L."/>
            <person name="Land M."/>
            <person name="Coutinho P.M."/>
            <person name="Rancurel C."/>
            <person name="Saunders E.H."/>
            <person name="Longmire A.G."/>
            <person name="Zhang H."/>
            <person name="Bayer E.A."/>
            <person name="Gilbert H.J."/>
            <person name="Larimer F."/>
            <person name="Zhulin I.B."/>
            <person name="Ekborg N.A."/>
            <person name="Lamed R."/>
            <person name="Richardson P.M."/>
            <person name="Borovok I."/>
            <person name="Hutcheson S."/>
        </authorList>
    </citation>
    <scope>NUCLEOTIDE SEQUENCE [LARGE SCALE GENOMIC DNA]</scope>
    <source>
        <strain evidence="13">2-40 / ATCC 43961 / DSM 17024</strain>
    </source>
</reference>
<dbReference type="PRINTS" id="PR00260">
    <property type="entry name" value="CHEMTRNSDUCR"/>
</dbReference>
<dbReference type="InterPro" id="IPR035965">
    <property type="entry name" value="PAS-like_dom_sf"/>
</dbReference>
<dbReference type="PROSITE" id="PS50112">
    <property type="entry name" value="PAS"/>
    <property type="match status" value="1"/>
</dbReference>
<proteinExistence type="inferred from homology"/>
<dbReference type="Pfam" id="PF00015">
    <property type="entry name" value="MCPsignal"/>
    <property type="match status" value="1"/>
</dbReference>
<gene>
    <name evidence="12" type="ordered locus">Sde_3105</name>
</gene>
<keyword evidence="13" id="KW-1185">Reference proteome</keyword>
<dbReference type="Pfam" id="PF13188">
    <property type="entry name" value="PAS_8"/>
    <property type="match status" value="1"/>
</dbReference>
<feature type="coiled-coil region" evidence="6">
    <location>
        <begin position="685"/>
        <end position="723"/>
    </location>
</feature>
<dbReference type="GO" id="GO:0006935">
    <property type="term" value="P:chemotaxis"/>
    <property type="evidence" value="ECO:0007669"/>
    <property type="project" value="InterPro"/>
</dbReference>
<dbReference type="Pfam" id="PF08447">
    <property type="entry name" value="PAS_3"/>
    <property type="match status" value="1"/>
</dbReference>
<dbReference type="PANTHER" id="PTHR43531">
    <property type="entry name" value="PROTEIN ICFG"/>
    <property type="match status" value="1"/>
</dbReference>
<dbReference type="eggNOG" id="COG0840">
    <property type="taxonomic scope" value="Bacteria"/>
</dbReference>
<dbReference type="PROSITE" id="PS50113">
    <property type="entry name" value="PAC"/>
    <property type="match status" value="1"/>
</dbReference>
<dbReference type="OrthoDB" id="9765776at2"/>
<dbReference type="InterPro" id="IPR004090">
    <property type="entry name" value="Chemotax_Me-accpt_rcpt"/>
</dbReference>
<dbReference type="FunFam" id="3.30.450.20:FF:000075">
    <property type="entry name" value="Methyl-accepting chemotaxis protein"/>
    <property type="match status" value="1"/>
</dbReference>
<keyword evidence="2" id="KW-0488">Methylation</keyword>
<organism evidence="12 13">
    <name type="scientific">Saccharophagus degradans (strain 2-40 / ATCC 43961 / DSM 17024)</name>
    <dbReference type="NCBI Taxonomy" id="203122"/>
    <lineage>
        <taxon>Bacteria</taxon>
        <taxon>Pseudomonadati</taxon>
        <taxon>Pseudomonadota</taxon>
        <taxon>Gammaproteobacteria</taxon>
        <taxon>Cellvibrionales</taxon>
        <taxon>Cellvibrionaceae</taxon>
        <taxon>Saccharophagus</taxon>
    </lineage>
</organism>
<evidence type="ECO:0000256" key="5">
    <source>
        <dbReference type="PROSITE-ProRule" id="PRU00284"/>
    </source>
</evidence>
<evidence type="ECO:0000256" key="4">
    <source>
        <dbReference type="ARBA" id="ARBA00029447"/>
    </source>
</evidence>
<dbReference type="GeneID" id="98614738"/>
<dbReference type="SUPFAM" id="SSF55785">
    <property type="entry name" value="PYP-like sensor domain (PAS domain)"/>
    <property type="match status" value="1"/>
</dbReference>
<dbReference type="CDD" id="cd11386">
    <property type="entry name" value="MCP_signal"/>
    <property type="match status" value="1"/>
</dbReference>
<feature type="domain" description="PAS" evidence="9">
    <location>
        <begin position="267"/>
        <end position="309"/>
    </location>
</feature>
<comment type="similarity">
    <text evidence="4">Belongs to the methyl-accepting chemotaxis (MCP) protein family.</text>
</comment>
<keyword evidence="6" id="KW-0175">Coiled coil</keyword>
<dbReference type="InterPro" id="IPR013655">
    <property type="entry name" value="PAS_fold_3"/>
</dbReference>
<dbReference type="SMART" id="SM00283">
    <property type="entry name" value="MA"/>
    <property type="match status" value="1"/>
</dbReference>
<dbReference type="AlphaFoldDB" id="Q21G17"/>
<evidence type="ECO:0000259" key="11">
    <source>
        <dbReference type="PROSITE" id="PS50885"/>
    </source>
</evidence>
<dbReference type="NCBIfam" id="TIGR00229">
    <property type="entry name" value="sensory_box"/>
    <property type="match status" value="1"/>
</dbReference>
<dbReference type="RefSeq" id="WP_011469578.1">
    <property type="nucleotide sequence ID" value="NC_007912.1"/>
</dbReference>
<dbReference type="InterPro" id="IPR051310">
    <property type="entry name" value="MCP_chemotaxis"/>
</dbReference>
<evidence type="ECO:0000313" key="13">
    <source>
        <dbReference type="Proteomes" id="UP000001947"/>
    </source>
</evidence>
<dbReference type="SUPFAM" id="SSF58104">
    <property type="entry name" value="Methyl-accepting chemotaxis protein (MCP) signaling domain"/>
    <property type="match status" value="1"/>
</dbReference>
<dbReference type="KEGG" id="sde:Sde_3105"/>
<dbReference type="PROSITE" id="PS50885">
    <property type="entry name" value="HAMP"/>
    <property type="match status" value="1"/>
</dbReference>
<dbReference type="PROSITE" id="PS50111">
    <property type="entry name" value="CHEMOTAXIS_TRANSDUC_2"/>
    <property type="match status" value="1"/>
</dbReference>
<dbReference type="FunFam" id="1.10.287.950:FF:000001">
    <property type="entry name" value="Methyl-accepting chemotaxis sensory transducer"/>
    <property type="match status" value="1"/>
</dbReference>
<dbReference type="InterPro" id="IPR001610">
    <property type="entry name" value="PAC"/>
</dbReference>
<dbReference type="Gene3D" id="3.30.450.20">
    <property type="entry name" value="PAS domain"/>
    <property type="match status" value="3"/>
</dbReference>
<feature type="domain" description="HAMP" evidence="11">
    <location>
        <begin position="428"/>
        <end position="480"/>
    </location>
</feature>
<protein>
    <submittedName>
        <fullName evidence="12">PAS domain protein</fullName>
    </submittedName>
</protein>
<evidence type="ECO:0000256" key="7">
    <source>
        <dbReference type="SAM" id="MobiDB-lite"/>
    </source>
</evidence>
<evidence type="ECO:0000256" key="2">
    <source>
        <dbReference type="ARBA" id="ARBA00022481"/>
    </source>
</evidence>
<dbReference type="GO" id="GO:0005886">
    <property type="term" value="C:plasma membrane"/>
    <property type="evidence" value="ECO:0007669"/>
    <property type="project" value="TreeGrafter"/>
</dbReference>
<feature type="domain" description="Methyl-accepting transducer" evidence="8">
    <location>
        <begin position="485"/>
        <end position="714"/>
    </location>
</feature>
<dbReference type="Pfam" id="PF18947">
    <property type="entry name" value="HAMP_2"/>
    <property type="match status" value="1"/>
</dbReference>
<dbReference type="PANTHER" id="PTHR43531:SF14">
    <property type="entry name" value="METHYL-ACCEPTING CHEMOTAXIS PROTEIN I-RELATED"/>
    <property type="match status" value="1"/>
</dbReference>
<dbReference type="STRING" id="203122.Sde_3105"/>
<dbReference type="InterPro" id="IPR004089">
    <property type="entry name" value="MCPsignal_dom"/>
</dbReference>
<comment type="subcellular location">
    <subcellularLocation>
        <location evidence="1">Membrane</location>
    </subcellularLocation>
</comment>
<sequence length="767" mass="83645">MKKLFELFGGGHSRQEKELEDKVNAARSALAVIEFTPEGVVETANDLFLNAMGYSLNEIQGKHHSIFVTDEYRNSNDYKNFWSNLRRGESLSGEIERVTSNGESVLLHATYSPLLDEDGSVYRVIKFATDITEVRRESNQASALKLCQANVMLADNELNIVYMNDTVVEMLQEREKELQQHLPSFKVKDLIGTNVDTFHKSPEHQRNLLRELKTPYKTTLNIGDMVFGLIATPWFNSNGERLGTLVEWLDKTEEVKKQNELAAIAAENARVRYALDSVTANVMIADPEGNILYMNESVNGMFKNAESDIKRDLPNFDSRTLVGTNMDVFHKNPAHQRNLLNNLTSTYNGGAKVGGRSFTVIANPIFVDGKKIGAVVEWADRTAEVAIEKEIDEMVAAASQGDFTKQISLDGKNGFFLGLAKGLNDLVTTVEVALNDISRVLGSMARGVLTERITRNYDGSFGELKENANGTIEKLTDIIGKIRTASNAISTAANEIAQGNADLSQRTEEQASSLEETASSMEEMTSTVRQSAENAQQANTLAMSAQKKAGEGGQVVSKAVEAMGAISESSKKINDIIGVIDEIAFQTNLLALNAAVEAARAGEQGRGFAVVAGEVRNLAQRSAAAAKEIKELIRDSVSKVEDGTVLVNRSGETLEELVSSVETVSNMMQEISNGATEQTSGIEQVNTAISQMDEMTQQNAALVEEASAAGEAMAEQAARLMEEVSFFTISQNQQHMVVSASARPAKKSVSTRASSAPSVSDDDWEDF</sequence>
<dbReference type="InterPro" id="IPR000700">
    <property type="entry name" value="PAS-assoc_C"/>
</dbReference>
<evidence type="ECO:0000259" key="10">
    <source>
        <dbReference type="PROSITE" id="PS50113"/>
    </source>
</evidence>
<feature type="compositionally biased region" description="Polar residues" evidence="7">
    <location>
        <begin position="748"/>
        <end position="758"/>
    </location>
</feature>
<evidence type="ECO:0000256" key="3">
    <source>
        <dbReference type="ARBA" id="ARBA00023224"/>
    </source>
</evidence>
<evidence type="ECO:0000313" key="12">
    <source>
        <dbReference type="EMBL" id="ABD82362.1"/>
    </source>
</evidence>
<feature type="region of interest" description="Disordered" evidence="7">
    <location>
        <begin position="740"/>
        <end position="767"/>
    </location>
</feature>
<evidence type="ECO:0000259" key="9">
    <source>
        <dbReference type="PROSITE" id="PS50112"/>
    </source>
</evidence>
<dbReference type="GO" id="GO:0004888">
    <property type="term" value="F:transmembrane signaling receptor activity"/>
    <property type="evidence" value="ECO:0007669"/>
    <property type="project" value="InterPro"/>
</dbReference>
<dbReference type="Proteomes" id="UP000001947">
    <property type="component" value="Chromosome"/>
</dbReference>
<name>Q21G17_SACD2</name>
<dbReference type="InterPro" id="IPR000014">
    <property type="entry name" value="PAS"/>
</dbReference>
<evidence type="ECO:0000259" key="8">
    <source>
        <dbReference type="PROSITE" id="PS50111"/>
    </source>
</evidence>